<dbReference type="InterPro" id="IPR052399">
    <property type="entry name" value="Phage_Baseplate_Assmbl_Protein"/>
</dbReference>
<evidence type="ECO:0000259" key="4">
    <source>
        <dbReference type="Pfam" id="PF26079"/>
    </source>
</evidence>
<reference evidence="5 6" key="1">
    <citation type="journal article" date="2014" name="Genome Announc.">
        <title>Whole-Genome Sequence of Serratia symbiotica Strain CWBI-2.3T, a Free-Living Symbiont of the Black Bean Aphid Aphis fabae.</title>
        <authorList>
            <person name="Foray V."/>
            <person name="Grigorescu A.S."/>
            <person name="Sabri A."/>
            <person name="Haubruge E."/>
            <person name="Lognay G."/>
            <person name="Francis F."/>
            <person name="Fauconnier M.L."/>
            <person name="Hance T."/>
            <person name="Thonart P."/>
        </authorList>
    </citation>
    <scope>NUCLEOTIDE SEQUENCE [LARGE SCALE GENOMIC DNA]</scope>
    <source>
        <strain evidence="5">CWBI-2.3</strain>
    </source>
</reference>
<dbReference type="RefSeq" id="WP_040264842.1">
    <property type="nucleotide sequence ID" value="NZ_CP050855.1"/>
</dbReference>
<dbReference type="GeneID" id="93736790"/>
<evidence type="ECO:0000259" key="2">
    <source>
        <dbReference type="Pfam" id="PF04865"/>
    </source>
</evidence>
<comment type="similarity">
    <text evidence="1">Belongs to the Mu gp47/PBSX XkdT family.</text>
</comment>
<dbReference type="Proteomes" id="UP000042738">
    <property type="component" value="Chromosome"/>
</dbReference>
<feature type="domain" description="Baseplate J-like C-terminal" evidence="4">
    <location>
        <begin position="310"/>
        <end position="381"/>
    </location>
</feature>
<dbReference type="Pfam" id="PF26079">
    <property type="entry name" value="Baseplate_J_C"/>
    <property type="match status" value="1"/>
</dbReference>
<dbReference type="AlphaFoldDB" id="A0A068Z4R0"/>
<accession>A0A068Z4R0</accession>
<dbReference type="InterPro" id="IPR058530">
    <property type="entry name" value="Baseplate_J-like_C"/>
</dbReference>
<gene>
    <name evidence="5" type="ORF">SYMBAF_09815</name>
</gene>
<dbReference type="Pfam" id="PF26078">
    <property type="entry name" value="Baseplate_J_M"/>
    <property type="match status" value="1"/>
</dbReference>
<organism evidence="5 6">
    <name type="scientific">Serratia symbiotica</name>
    <dbReference type="NCBI Taxonomy" id="138074"/>
    <lineage>
        <taxon>Bacteria</taxon>
        <taxon>Pseudomonadati</taxon>
        <taxon>Pseudomonadota</taxon>
        <taxon>Gammaproteobacteria</taxon>
        <taxon>Enterobacterales</taxon>
        <taxon>Yersiniaceae</taxon>
        <taxon>Serratia</taxon>
    </lineage>
</organism>
<evidence type="ECO:0000259" key="3">
    <source>
        <dbReference type="Pfam" id="PF26078"/>
    </source>
</evidence>
<sequence length="382" mass="40447">MPFNRPTLTELREKSRTQLKSELRQTGALLRYSNMRVLADADAGLAHLHYGYLDYIAQQATPFNATDEWLAGWAALKSVYQIAANPASTPAYQFTGIANSTLGKGAVLRRGDGYCYRLVEDVTIGENGKGIGKLTAILPDIIDAPTGGGIDGNADAGTALTLDISLPGIDASGVMVDPATGGADIETQESLRARMLLAYQTPPQGGSDKDYEQWARAVPGITRCWTKRRLMGAGTVGVYIMCDGNDETNHGFPVGTDGLSQRDEWGVQKATGDQGRVADYIYPRAPVTALVYVCSPVAKTVDFKISGISHAGSDITAAIAAAIDSVFFHEGAPIGNGKIFLSDLNRAIGDISGTAGFILVTPSANIDLGVGELPVRGEVKYT</sequence>
<dbReference type="InterPro" id="IPR006949">
    <property type="entry name" value="Barrel_Baseplate_J-like"/>
</dbReference>
<feature type="domain" description="Baseplate J-like central" evidence="3">
    <location>
        <begin position="203"/>
        <end position="295"/>
    </location>
</feature>
<dbReference type="PANTHER" id="PTHR37829:SF3">
    <property type="entry name" value="PROTEIN JAYE-RELATED"/>
    <property type="match status" value="1"/>
</dbReference>
<feature type="domain" description="Baseplate protein J-like barrel" evidence="2">
    <location>
        <begin position="93"/>
        <end position="182"/>
    </location>
</feature>
<evidence type="ECO:0000313" key="6">
    <source>
        <dbReference type="Proteomes" id="UP000042738"/>
    </source>
</evidence>
<dbReference type="EMBL" id="CP050855">
    <property type="protein sequence ID" value="QLH63168.1"/>
    <property type="molecule type" value="Genomic_DNA"/>
</dbReference>
<dbReference type="STRING" id="138074.SYMBAF_20023"/>
<dbReference type="PANTHER" id="PTHR37829">
    <property type="entry name" value="PHAGE-LIKE ELEMENT PBSX PROTEIN XKDT"/>
    <property type="match status" value="1"/>
</dbReference>
<dbReference type="Pfam" id="PF04865">
    <property type="entry name" value="Baseplate_J"/>
    <property type="match status" value="1"/>
</dbReference>
<dbReference type="InterPro" id="IPR058531">
    <property type="entry name" value="Baseplate_J_M"/>
</dbReference>
<evidence type="ECO:0000256" key="1">
    <source>
        <dbReference type="ARBA" id="ARBA00038087"/>
    </source>
</evidence>
<evidence type="ECO:0000313" key="5">
    <source>
        <dbReference type="EMBL" id="QLH63168.1"/>
    </source>
</evidence>
<proteinExistence type="inferred from homology"/>
<protein>
    <submittedName>
        <fullName evidence="5">Baseplate J/gp47 family protein</fullName>
    </submittedName>
</protein>
<name>A0A068Z4R0_9GAMM</name>